<evidence type="ECO:0000313" key="2">
    <source>
        <dbReference type="Proteomes" id="UP000075260"/>
    </source>
</evidence>
<dbReference type="EMBL" id="JEMA01000440">
    <property type="protein sequence ID" value="KYF69932.1"/>
    <property type="molecule type" value="Genomic_DNA"/>
</dbReference>
<comment type="caution">
    <text evidence="1">The sequence shown here is derived from an EMBL/GenBank/DDBJ whole genome shotgun (WGS) entry which is preliminary data.</text>
</comment>
<dbReference type="Proteomes" id="UP000075260">
    <property type="component" value="Unassembled WGS sequence"/>
</dbReference>
<protein>
    <submittedName>
        <fullName evidence="1">Uncharacterized protein</fullName>
    </submittedName>
</protein>
<dbReference type="AlphaFoldDB" id="A0A150RPM7"/>
<evidence type="ECO:0000313" key="1">
    <source>
        <dbReference type="EMBL" id="KYF69932.1"/>
    </source>
</evidence>
<reference evidence="1 2" key="1">
    <citation type="submission" date="2014-02" db="EMBL/GenBank/DDBJ databases">
        <title>The small core and large imbalanced accessory genome model reveals a collaborative survival strategy of Sorangium cellulosum strains in nature.</title>
        <authorList>
            <person name="Han K."/>
            <person name="Peng R."/>
            <person name="Blom J."/>
            <person name="Li Y.-Z."/>
        </authorList>
    </citation>
    <scope>NUCLEOTIDE SEQUENCE [LARGE SCALE GENOMIC DNA]</scope>
    <source>
        <strain evidence="1 2">So0008-312</strain>
    </source>
</reference>
<accession>A0A150RPM7</accession>
<sequence length="61" mass="6192">MLVCSASAMAGCATWATGSAPAGPGYVYVTGHKNNMPAIWMCPDAPGKAECSEVEITEAGE</sequence>
<gene>
    <name evidence="1" type="ORF">BE15_40280</name>
</gene>
<organism evidence="1 2">
    <name type="scientific">Sorangium cellulosum</name>
    <name type="common">Polyangium cellulosum</name>
    <dbReference type="NCBI Taxonomy" id="56"/>
    <lineage>
        <taxon>Bacteria</taxon>
        <taxon>Pseudomonadati</taxon>
        <taxon>Myxococcota</taxon>
        <taxon>Polyangia</taxon>
        <taxon>Polyangiales</taxon>
        <taxon>Polyangiaceae</taxon>
        <taxon>Sorangium</taxon>
    </lineage>
</organism>
<name>A0A150RPM7_SORCE</name>
<proteinExistence type="predicted"/>